<dbReference type="Pfam" id="PF02042">
    <property type="entry name" value="RWP-RK"/>
    <property type="match status" value="1"/>
</dbReference>
<comment type="function">
    <text evidence="1">Putative transcription factor.</text>
</comment>
<organism evidence="10 11">
    <name type="scientific">Prunus dulcis</name>
    <name type="common">Almond</name>
    <name type="synonym">Amygdalus dulcis</name>
    <dbReference type="NCBI Taxonomy" id="3755"/>
    <lineage>
        <taxon>Eukaryota</taxon>
        <taxon>Viridiplantae</taxon>
        <taxon>Streptophyta</taxon>
        <taxon>Embryophyta</taxon>
        <taxon>Tracheophyta</taxon>
        <taxon>Spermatophyta</taxon>
        <taxon>Magnoliopsida</taxon>
        <taxon>eudicotyledons</taxon>
        <taxon>Gunneridae</taxon>
        <taxon>Pentapetalae</taxon>
        <taxon>rosids</taxon>
        <taxon>fabids</taxon>
        <taxon>Rosales</taxon>
        <taxon>Rosaceae</taxon>
        <taxon>Amygdaloideae</taxon>
        <taxon>Amygdaleae</taxon>
        <taxon>Prunus</taxon>
    </lineage>
</organism>
<keyword evidence="3" id="KW-0175">Coiled coil</keyword>
<sequence>MADPRAVVPYHDPYDSGPYTKIMNLLNDSEHPRIDENNIPPLEGSLASPNPTPMFDEEIQDVDEPLMDQAMWDFIYGSDNGGEGINSQAGPSQIFTESSGTNPPRGDGNEQNHGFGNVRPLSVWPLPSDPINCTFCQVFREIVHFNSDNVMKLEIHGRLGVICHAILQSRPNANVNSSVNHQYQMLDFCKTPGEEVKQFLMQYCLERKLEGYIMQQDPLTFFYEALCVGMDWDAILNPPDDFDFPPSPPDSGTAGDMEQPAAVQPEAAEHEIETNPRISLAEQRERTANMTLDDLRDYVHLPIEKAARRLNVCPTVVKRICRRNGLRRWPSRKITSINRQISRLRPSLDSDDAETRVHAEAEISRLEREIAELVP</sequence>
<dbReference type="AlphaFoldDB" id="A0A5E4E7S7"/>
<dbReference type="Proteomes" id="UP000327085">
    <property type="component" value="Chromosome 1"/>
</dbReference>
<evidence type="ECO:0000256" key="2">
    <source>
        <dbReference type="ARBA" id="ARBA00023015"/>
    </source>
</evidence>
<evidence type="ECO:0000313" key="11">
    <source>
        <dbReference type="Proteomes" id="UP000327085"/>
    </source>
</evidence>
<keyword evidence="5" id="KW-0804">Transcription</keyword>
<accession>A0A5E4E7S7</accession>
<evidence type="ECO:0000256" key="7">
    <source>
        <dbReference type="SAM" id="MobiDB-lite"/>
    </source>
</evidence>
<keyword evidence="4" id="KW-0238">DNA-binding</keyword>
<reference evidence="9 12" key="3">
    <citation type="journal article" date="2022" name="G3 (Bethesda)">
        <title>Whole-genome sequence and methylome profiling of the almond [Prunus dulcis (Mill.) D.A. Webb] cultivar 'Nonpareil'.</title>
        <authorList>
            <person name="D'Amico-Willman K.M."/>
            <person name="Ouma W.Z."/>
            <person name="Meulia T."/>
            <person name="Sideli G.M."/>
            <person name="Gradziel T.M."/>
            <person name="Fresnedo-Ramirez J."/>
        </authorList>
    </citation>
    <scope>NUCLEOTIDE SEQUENCE [LARGE SCALE GENOMIC DNA]</scope>
    <source>
        <strain evidence="9">Clone GOH B32 T37-40</strain>
    </source>
</reference>
<evidence type="ECO:0000256" key="5">
    <source>
        <dbReference type="ARBA" id="ARBA00023163"/>
    </source>
</evidence>
<feature type="compositionally biased region" description="Polar residues" evidence="7">
    <location>
        <begin position="85"/>
        <end position="102"/>
    </location>
</feature>
<dbReference type="Proteomes" id="UP001054821">
    <property type="component" value="Chromosome 1"/>
</dbReference>
<dbReference type="PANTHER" id="PTHR46373">
    <property type="entry name" value="PROTEIN RKD4"/>
    <property type="match status" value="1"/>
</dbReference>
<dbReference type="InterPro" id="IPR003035">
    <property type="entry name" value="RWP-RK_dom"/>
</dbReference>
<feature type="region of interest" description="Disordered" evidence="7">
    <location>
        <begin position="82"/>
        <end position="110"/>
    </location>
</feature>
<name>A0A5E4E7S7_PRUDU</name>
<dbReference type="InterPro" id="IPR044607">
    <property type="entry name" value="RKD-like"/>
</dbReference>
<evidence type="ECO:0000256" key="4">
    <source>
        <dbReference type="ARBA" id="ARBA00023125"/>
    </source>
</evidence>
<keyword evidence="6" id="KW-0539">Nucleus</keyword>
<dbReference type="PROSITE" id="PS51519">
    <property type="entry name" value="RWP_RK"/>
    <property type="match status" value="1"/>
</dbReference>
<reference evidence="10" key="1">
    <citation type="submission" date="2019-07" db="EMBL/GenBank/DDBJ databases">
        <authorList>
            <person name="Alioto T."/>
            <person name="Alioto T."/>
            <person name="Gomez Garrido J."/>
        </authorList>
    </citation>
    <scope>NUCLEOTIDE SEQUENCE</scope>
</reference>
<dbReference type="InParanoid" id="A0A5E4E7S7"/>
<dbReference type="OMA" id="TQYCIDR"/>
<dbReference type="GO" id="GO:0003677">
    <property type="term" value="F:DNA binding"/>
    <property type="evidence" value="ECO:0007669"/>
    <property type="project" value="UniProtKB-KW"/>
</dbReference>
<keyword evidence="12" id="KW-1185">Reference proteome</keyword>
<dbReference type="EMBL" id="JAJFAZ020000001">
    <property type="protein sequence ID" value="KAI5354169.1"/>
    <property type="molecule type" value="Genomic_DNA"/>
</dbReference>
<evidence type="ECO:0000256" key="6">
    <source>
        <dbReference type="ARBA" id="ARBA00023242"/>
    </source>
</evidence>
<dbReference type="PANTHER" id="PTHR46373:SF5">
    <property type="entry name" value="RWP-RK DOMAIN PROTEIN"/>
    <property type="match status" value="1"/>
</dbReference>
<evidence type="ECO:0000256" key="1">
    <source>
        <dbReference type="ARBA" id="ARBA00004049"/>
    </source>
</evidence>
<evidence type="ECO:0000256" key="3">
    <source>
        <dbReference type="ARBA" id="ARBA00023054"/>
    </source>
</evidence>
<dbReference type="GO" id="GO:0003700">
    <property type="term" value="F:DNA-binding transcription factor activity"/>
    <property type="evidence" value="ECO:0007669"/>
    <property type="project" value="InterPro"/>
</dbReference>
<proteinExistence type="predicted"/>
<gene>
    <name evidence="10" type="ORF">ALMOND_2B014555</name>
    <name evidence="9" type="ORF">L3X38_007064</name>
</gene>
<evidence type="ECO:0000313" key="12">
    <source>
        <dbReference type="Proteomes" id="UP001054821"/>
    </source>
</evidence>
<protein>
    <submittedName>
        <fullName evidence="10">PREDICTED: NLP9</fullName>
    </submittedName>
</protein>
<dbReference type="Gramene" id="VVA11745">
    <property type="protein sequence ID" value="VVA11745"/>
    <property type="gene ID" value="Prudul26B014555"/>
</dbReference>
<evidence type="ECO:0000313" key="10">
    <source>
        <dbReference type="EMBL" id="VVA11745.1"/>
    </source>
</evidence>
<evidence type="ECO:0000259" key="8">
    <source>
        <dbReference type="PROSITE" id="PS51519"/>
    </source>
</evidence>
<feature type="region of interest" description="Disordered" evidence="7">
    <location>
        <begin position="239"/>
        <end position="276"/>
    </location>
</feature>
<evidence type="ECO:0000313" key="9">
    <source>
        <dbReference type="EMBL" id="KAI5354169.1"/>
    </source>
</evidence>
<dbReference type="EMBL" id="CABIKO010000004">
    <property type="protein sequence ID" value="VVA11745.1"/>
    <property type="molecule type" value="Genomic_DNA"/>
</dbReference>
<keyword evidence="2" id="KW-0805">Transcription regulation</keyword>
<feature type="domain" description="RWP-RK" evidence="8">
    <location>
        <begin position="277"/>
        <end position="357"/>
    </location>
</feature>
<reference evidence="11" key="2">
    <citation type="journal article" date="2020" name="Plant J.">
        <title>Transposons played a major role in the diversification between the closely related almond and peach genomes: results from the almond genome sequence.</title>
        <authorList>
            <person name="Alioto T."/>
            <person name="Alexiou K.G."/>
            <person name="Bardil A."/>
            <person name="Barteri F."/>
            <person name="Castanera R."/>
            <person name="Cruz F."/>
            <person name="Dhingra A."/>
            <person name="Duval H."/>
            <person name="Fernandez I Marti A."/>
            <person name="Frias L."/>
            <person name="Galan B."/>
            <person name="Garcia J.L."/>
            <person name="Howad W."/>
            <person name="Gomez-Garrido J."/>
            <person name="Gut M."/>
            <person name="Julca I."/>
            <person name="Morata J."/>
            <person name="Puigdomenech P."/>
            <person name="Ribeca P."/>
            <person name="Rubio Cabetas M.J."/>
            <person name="Vlasova A."/>
            <person name="Wirthensohn M."/>
            <person name="Garcia-Mas J."/>
            <person name="Gabaldon T."/>
            <person name="Casacuberta J.M."/>
            <person name="Arus P."/>
        </authorList>
    </citation>
    <scope>NUCLEOTIDE SEQUENCE [LARGE SCALE GENOMIC DNA]</scope>
    <source>
        <strain evidence="11">cv. Texas</strain>
    </source>
</reference>